<dbReference type="InterPro" id="IPR044950">
    <property type="entry name" value="TED6/7"/>
</dbReference>
<sequence>MVQETDIIHIDEHLKVKEASVPGPHGARTVALTIDDDVHVEEQKRKREKFGEDGHVKSAC</sequence>
<dbReference type="EMBL" id="BJWL01000283">
    <property type="protein sequence ID" value="GFS37549.1"/>
    <property type="molecule type" value="Genomic_DNA"/>
</dbReference>
<gene>
    <name evidence="1" type="ORF">Acr_00g0052610</name>
</gene>
<reference evidence="2" key="1">
    <citation type="submission" date="2019-07" db="EMBL/GenBank/DDBJ databases">
        <title>De Novo Assembly of kiwifruit Actinidia rufa.</title>
        <authorList>
            <person name="Sugita-Konishi S."/>
            <person name="Sato K."/>
            <person name="Mori E."/>
            <person name="Abe Y."/>
            <person name="Kisaki G."/>
            <person name="Hamano K."/>
            <person name="Suezawa K."/>
            <person name="Otani M."/>
            <person name="Fukuda T."/>
            <person name="Manabe T."/>
            <person name="Gomi K."/>
            <person name="Tabuchi M."/>
            <person name="Akimitsu K."/>
            <person name="Kataoka I."/>
        </authorList>
    </citation>
    <scope>NUCLEOTIDE SEQUENCE [LARGE SCALE GENOMIC DNA]</scope>
    <source>
        <strain evidence="2">cv. Fuchu</strain>
    </source>
</reference>
<dbReference type="GO" id="GO:0009834">
    <property type="term" value="P:plant-type secondary cell wall biogenesis"/>
    <property type="evidence" value="ECO:0007669"/>
    <property type="project" value="InterPro"/>
</dbReference>
<evidence type="ECO:0000313" key="1">
    <source>
        <dbReference type="EMBL" id="GFS37549.1"/>
    </source>
</evidence>
<name>A0A7J0DL38_9ERIC</name>
<keyword evidence="2" id="KW-1185">Reference proteome</keyword>
<comment type="caution">
    <text evidence="1">The sequence shown here is derived from an EMBL/GenBank/DDBJ whole genome shotgun (WGS) entry which is preliminary data.</text>
</comment>
<dbReference type="AlphaFoldDB" id="A0A7J0DL38"/>
<dbReference type="Proteomes" id="UP000585474">
    <property type="component" value="Unassembled WGS sequence"/>
</dbReference>
<protein>
    <submittedName>
        <fullName evidence="1">Uncharacterized protein</fullName>
    </submittedName>
</protein>
<proteinExistence type="predicted"/>
<dbReference type="OrthoDB" id="785473at2759"/>
<evidence type="ECO:0000313" key="2">
    <source>
        <dbReference type="Proteomes" id="UP000585474"/>
    </source>
</evidence>
<organism evidence="1 2">
    <name type="scientific">Actinidia rufa</name>
    <dbReference type="NCBI Taxonomy" id="165716"/>
    <lineage>
        <taxon>Eukaryota</taxon>
        <taxon>Viridiplantae</taxon>
        <taxon>Streptophyta</taxon>
        <taxon>Embryophyta</taxon>
        <taxon>Tracheophyta</taxon>
        <taxon>Spermatophyta</taxon>
        <taxon>Magnoliopsida</taxon>
        <taxon>eudicotyledons</taxon>
        <taxon>Gunneridae</taxon>
        <taxon>Pentapetalae</taxon>
        <taxon>asterids</taxon>
        <taxon>Ericales</taxon>
        <taxon>Actinidiaceae</taxon>
        <taxon>Actinidia</taxon>
    </lineage>
</organism>
<accession>A0A7J0DL38</accession>
<dbReference type="PANTHER" id="PTHR35697:SF1">
    <property type="entry name" value="PROTEIN TRACHEARY ELEMENT DIFFERENTIATION-RELATED 7"/>
    <property type="match status" value="1"/>
</dbReference>
<dbReference type="PANTHER" id="PTHR35697">
    <property type="entry name" value="OS08G0108300 PROTEIN"/>
    <property type="match status" value="1"/>
</dbReference>